<dbReference type="InterPro" id="IPR053006">
    <property type="entry name" value="Meiosis_regulatory"/>
</dbReference>
<name>A0A5N6T1K6_ASPPS</name>
<feature type="region of interest" description="Disordered" evidence="1">
    <location>
        <begin position="312"/>
        <end position="382"/>
    </location>
</feature>
<evidence type="ECO:0000313" key="4">
    <source>
        <dbReference type="Proteomes" id="UP000325672"/>
    </source>
</evidence>
<dbReference type="SMART" id="SM00974">
    <property type="entry name" value="T5orf172"/>
    <property type="match status" value="1"/>
</dbReference>
<dbReference type="InterPro" id="IPR018306">
    <property type="entry name" value="Phage_T5_Orf172_DNA-bd"/>
</dbReference>
<feature type="region of interest" description="Disordered" evidence="1">
    <location>
        <begin position="95"/>
        <end position="137"/>
    </location>
</feature>
<dbReference type="Pfam" id="PF10544">
    <property type="entry name" value="T5orf172"/>
    <property type="match status" value="1"/>
</dbReference>
<dbReference type="RefSeq" id="XP_031916246.1">
    <property type="nucleotide sequence ID" value="XM_032059237.1"/>
</dbReference>
<feature type="compositionally biased region" description="Polar residues" evidence="1">
    <location>
        <begin position="317"/>
        <end position="334"/>
    </location>
</feature>
<protein>
    <submittedName>
        <fullName evidence="3">T5orf172 domain-containing protein</fullName>
    </submittedName>
</protein>
<organism evidence="3 4">
    <name type="scientific">Aspergillus pseudotamarii</name>
    <dbReference type="NCBI Taxonomy" id="132259"/>
    <lineage>
        <taxon>Eukaryota</taxon>
        <taxon>Fungi</taxon>
        <taxon>Dikarya</taxon>
        <taxon>Ascomycota</taxon>
        <taxon>Pezizomycotina</taxon>
        <taxon>Eurotiomycetes</taxon>
        <taxon>Eurotiomycetidae</taxon>
        <taxon>Eurotiales</taxon>
        <taxon>Aspergillaceae</taxon>
        <taxon>Aspergillus</taxon>
        <taxon>Aspergillus subgen. Circumdati</taxon>
    </lineage>
</organism>
<dbReference type="PANTHER" id="PTHR28094">
    <property type="entry name" value="MEIOTICALLY UP-REGULATED GENE 113 PROTEIN"/>
    <property type="match status" value="1"/>
</dbReference>
<dbReference type="AlphaFoldDB" id="A0A5N6T1K6"/>
<dbReference type="PANTHER" id="PTHR28094:SF1">
    <property type="entry name" value="MEIOTICALLY UP-REGULATED GENE 113 PROTEIN"/>
    <property type="match status" value="1"/>
</dbReference>
<sequence length="403" mass="44783">MSVSTFVHFNYTALEELKVNKKCVAEVVKGGSIKRCGQWILTDSFCTLRVLYENNQDTSRNELPLREIAKLCLCKTHRKEPTNISRAVEQWTREISDPSCPPNEALPDTNPPLTPPNRNDGRRRSTVSPGRFKAYSRHGSPQKVNERIIEVLNQPKKIKPETGFVYVFAAANTPNRFKIGYTKKPKDRFRVWSKCYPDLIVHILIECTDAHKVEDLVHAEFDLQRQEHICEICKSKPVHHDEWFEKGLEDIRPVVNGWVAFVDLAYLDDGGIKPEYQSLAPALAVDEGRWQKWIQGELNRNKIAASAAPELVEDLTDSGTSESPATPKTDSSGASKAPPSPILLPIPGALPTVEEHVGSLPSARENAVSPKPLDGKAPKGEEDKVTLLGLARGIISMIASVSG</sequence>
<dbReference type="EMBL" id="ML743562">
    <property type="protein sequence ID" value="KAE8140183.1"/>
    <property type="molecule type" value="Genomic_DNA"/>
</dbReference>
<evidence type="ECO:0000313" key="3">
    <source>
        <dbReference type="EMBL" id="KAE8140183.1"/>
    </source>
</evidence>
<dbReference type="OrthoDB" id="4503155at2759"/>
<dbReference type="GeneID" id="43643447"/>
<gene>
    <name evidence="3" type="ORF">BDV38DRAFT_280180</name>
</gene>
<proteinExistence type="predicted"/>
<feature type="compositionally biased region" description="Basic and acidic residues" evidence="1">
    <location>
        <begin position="373"/>
        <end position="382"/>
    </location>
</feature>
<accession>A0A5N6T1K6</accession>
<feature type="domain" description="Bacteriophage T5 Orf172 DNA-binding" evidence="2">
    <location>
        <begin position="171"/>
        <end position="258"/>
    </location>
</feature>
<evidence type="ECO:0000256" key="1">
    <source>
        <dbReference type="SAM" id="MobiDB-lite"/>
    </source>
</evidence>
<reference evidence="3 4" key="1">
    <citation type="submission" date="2019-04" db="EMBL/GenBank/DDBJ databases">
        <title>Friends and foes A comparative genomics study of 23 Aspergillus species from section Flavi.</title>
        <authorList>
            <consortium name="DOE Joint Genome Institute"/>
            <person name="Kjaerbolling I."/>
            <person name="Vesth T."/>
            <person name="Frisvad J.C."/>
            <person name="Nybo J.L."/>
            <person name="Theobald S."/>
            <person name="Kildgaard S."/>
            <person name="Isbrandt T."/>
            <person name="Kuo A."/>
            <person name="Sato A."/>
            <person name="Lyhne E.K."/>
            <person name="Kogle M.E."/>
            <person name="Wiebenga A."/>
            <person name="Kun R.S."/>
            <person name="Lubbers R.J."/>
            <person name="Makela M.R."/>
            <person name="Barry K."/>
            <person name="Chovatia M."/>
            <person name="Clum A."/>
            <person name="Daum C."/>
            <person name="Haridas S."/>
            <person name="He G."/>
            <person name="LaButti K."/>
            <person name="Lipzen A."/>
            <person name="Mondo S."/>
            <person name="Riley R."/>
            <person name="Salamov A."/>
            <person name="Simmons B.A."/>
            <person name="Magnuson J.K."/>
            <person name="Henrissat B."/>
            <person name="Mortensen U.H."/>
            <person name="Larsen T.O."/>
            <person name="Devries R.P."/>
            <person name="Grigoriev I.V."/>
            <person name="Machida M."/>
            <person name="Baker S.E."/>
            <person name="Andersen M.R."/>
        </authorList>
    </citation>
    <scope>NUCLEOTIDE SEQUENCE [LARGE SCALE GENOMIC DNA]</scope>
    <source>
        <strain evidence="3 4">CBS 117625</strain>
    </source>
</reference>
<keyword evidence="4" id="KW-1185">Reference proteome</keyword>
<evidence type="ECO:0000259" key="2">
    <source>
        <dbReference type="SMART" id="SM00974"/>
    </source>
</evidence>
<dbReference type="Proteomes" id="UP000325672">
    <property type="component" value="Unassembled WGS sequence"/>
</dbReference>